<proteinExistence type="predicted"/>
<dbReference type="OrthoDB" id="6986893at2"/>
<dbReference type="Pfam" id="PF03992">
    <property type="entry name" value="ABM"/>
    <property type="match status" value="1"/>
</dbReference>
<keyword evidence="2" id="KW-0472">Membrane</keyword>
<evidence type="ECO:0000259" key="3">
    <source>
        <dbReference type="Pfam" id="PF03992"/>
    </source>
</evidence>
<dbReference type="Gene3D" id="3.30.70.100">
    <property type="match status" value="1"/>
</dbReference>
<sequence>MATDPITVSIRREVDPAHIAEATAWVQTGVNLANKYPGFLGSGWVRAGERSQVWHMLYRFASEETLDAWERSAERSWWLSMGEGFVRSERSRRRTGIEGWFDEPATGSVPVADAAGSGPGDVDLPPAPPRWKQAVTIWLGFFPVNLLFAYLVAPVPGWGDLPIWLRALATTLVLTPIMTYWVLPLVTRTLRRWLAPAR</sequence>
<evidence type="ECO:0000313" key="4">
    <source>
        <dbReference type="EMBL" id="RZS64682.1"/>
    </source>
</evidence>
<dbReference type="PANTHER" id="PTHR40057:SF1">
    <property type="entry name" value="SLR1162 PROTEIN"/>
    <property type="match status" value="1"/>
</dbReference>
<reference evidence="4 5" key="1">
    <citation type="submission" date="2019-02" db="EMBL/GenBank/DDBJ databases">
        <title>Genomic Encyclopedia of Type Strains, Phase IV (KMG-IV): sequencing the most valuable type-strain genomes for metagenomic binning, comparative biology and taxonomic classification.</title>
        <authorList>
            <person name="Goeker M."/>
        </authorList>
    </citation>
    <scope>NUCLEOTIDE SEQUENCE [LARGE SCALE GENOMIC DNA]</scope>
    <source>
        <strain evidence="4 5">DSM 43045</strain>
    </source>
</reference>
<evidence type="ECO:0000256" key="2">
    <source>
        <dbReference type="SAM" id="Phobius"/>
    </source>
</evidence>
<feature type="region of interest" description="Disordered" evidence="1">
    <location>
        <begin position="104"/>
        <end position="125"/>
    </location>
</feature>
<feature type="domain" description="ABM" evidence="3">
    <location>
        <begin position="5"/>
        <end position="74"/>
    </location>
</feature>
<evidence type="ECO:0000313" key="5">
    <source>
        <dbReference type="Proteomes" id="UP000293289"/>
    </source>
</evidence>
<keyword evidence="2" id="KW-1133">Transmembrane helix</keyword>
<dbReference type="InterPro" id="IPR038762">
    <property type="entry name" value="ABM_predict"/>
</dbReference>
<dbReference type="InterPro" id="IPR011008">
    <property type="entry name" value="Dimeric_a/b-barrel"/>
</dbReference>
<protein>
    <recommendedName>
        <fullName evidence="3">ABM domain-containing protein</fullName>
    </recommendedName>
</protein>
<dbReference type="InterPro" id="IPR007138">
    <property type="entry name" value="ABM_dom"/>
</dbReference>
<gene>
    <name evidence="4" type="ORF">EV187_3069</name>
</gene>
<dbReference type="AlphaFoldDB" id="A0A4Q7MD83"/>
<keyword evidence="2" id="KW-0812">Transmembrane</keyword>
<dbReference type="Proteomes" id="UP000293289">
    <property type="component" value="Unassembled WGS sequence"/>
</dbReference>
<name>A0A4Q7MD83_9MICO</name>
<accession>A0A4Q7MD83</accession>
<evidence type="ECO:0000256" key="1">
    <source>
        <dbReference type="SAM" id="MobiDB-lite"/>
    </source>
</evidence>
<feature type="transmembrane region" description="Helical" evidence="2">
    <location>
        <begin position="135"/>
        <end position="157"/>
    </location>
</feature>
<dbReference type="EMBL" id="SGWY01000003">
    <property type="protein sequence ID" value="RZS64682.1"/>
    <property type="molecule type" value="Genomic_DNA"/>
</dbReference>
<organism evidence="4 5">
    <name type="scientific">Agromyces ramosus</name>
    <dbReference type="NCBI Taxonomy" id="33879"/>
    <lineage>
        <taxon>Bacteria</taxon>
        <taxon>Bacillati</taxon>
        <taxon>Actinomycetota</taxon>
        <taxon>Actinomycetes</taxon>
        <taxon>Micrococcales</taxon>
        <taxon>Microbacteriaceae</taxon>
        <taxon>Agromyces</taxon>
    </lineage>
</organism>
<dbReference type="PANTHER" id="PTHR40057">
    <property type="entry name" value="SLR1162 PROTEIN"/>
    <property type="match status" value="1"/>
</dbReference>
<keyword evidence="5" id="KW-1185">Reference proteome</keyword>
<feature type="transmembrane region" description="Helical" evidence="2">
    <location>
        <begin position="163"/>
        <end position="183"/>
    </location>
</feature>
<comment type="caution">
    <text evidence="4">The sequence shown here is derived from an EMBL/GenBank/DDBJ whole genome shotgun (WGS) entry which is preliminary data.</text>
</comment>
<dbReference type="RefSeq" id="WP_130353888.1">
    <property type="nucleotide sequence ID" value="NZ_SGWY01000003.1"/>
</dbReference>
<dbReference type="SUPFAM" id="SSF54909">
    <property type="entry name" value="Dimeric alpha+beta barrel"/>
    <property type="match status" value="1"/>
</dbReference>